<evidence type="ECO:0000259" key="8">
    <source>
        <dbReference type="PROSITE" id="PS50011"/>
    </source>
</evidence>
<dbReference type="SUPFAM" id="SSF56112">
    <property type="entry name" value="Protein kinase-like (PK-like)"/>
    <property type="match status" value="1"/>
</dbReference>
<protein>
    <submittedName>
        <fullName evidence="9">Protein kinase</fullName>
    </submittedName>
</protein>
<keyword evidence="7" id="KW-1133">Transmembrane helix</keyword>
<dbReference type="PROSITE" id="PS50011">
    <property type="entry name" value="PROTEIN_KINASE_DOM"/>
    <property type="match status" value="1"/>
</dbReference>
<dbReference type="InterPro" id="IPR011009">
    <property type="entry name" value="Kinase-like_dom_sf"/>
</dbReference>
<feature type="transmembrane region" description="Helical" evidence="7">
    <location>
        <begin position="499"/>
        <end position="532"/>
    </location>
</feature>
<comment type="caution">
    <text evidence="9">The sequence shown here is derived from an EMBL/GenBank/DDBJ whole genome shotgun (WGS) entry which is preliminary data.</text>
</comment>
<feature type="domain" description="Protein kinase" evidence="8">
    <location>
        <begin position="20"/>
        <end position="272"/>
    </location>
</feature>
<dbReference type="SMART" id="SM00220">
    <property type="entry name" value="S_TKc"/>
    <property type="match status" value="1"/>
</dbReference>
<feature type="compositionally biased region" description="Acidic residues" evidence="6">
    <location>
        <begin position="475"/>
        <end position="484"/>
    </location>
</feature>
<evidence type="ECO:0000256" key="3">
    <source>
        <dbReference type="ARBA" id="ARBA00022777"/>
    </source>
</evidence>
<evidence type="ECO:0000256" key="6">
    <source>
        <dbReference type="SAM" id="MobiDB-lite"/>
    </source>
</evidence>
<keyword evidence="7" id="KW-0472">Membrane</keyword>
<feature type="compositionally biased region" description="Basic and acidic residues" evidence="6">
    <location>
        <begin position="427"/>
        <end position="463"/>
    </location>
</feature>
<dbReference type="PANTHER" id="PTHR43289:SF34">
    <property type="entry name" value="SERINE_THREONINE-PROTEIN KINASE YBDM-RELATED"/>
    <property type="match status" value="1"/>
</dbReference>
<organism evidence="9 10">
    <name type="scientific">Streptomonospora wellingtoniae</name>
    <dbReference type="NCBI Taxonomy" id="3075544"/>
    <lineage>
        <taxon>Bacteria</taxon>
        <taxon>Bacillati</taxon>
        <taxon>Actinomycetota</taxon>
        <taxon>Actinomycetes</taxon>
        <taxon>Streptosporangiales</taxon>
        <taxon>Nocardiopsidaceae</taxon>
        <taxon>Streptomonospora</taxon>
    </lineage>
</organism>
<feature type="region of interest" description="Disordered" evidence="6">
    <location>
        <begin position="290"/>
        <end position="463"/>
    </location>
</feature>
<feature type="binding site" evidence="5">
    <location>
        <position position="49"/>
    </location>
    <ligand>
        <name>ATP</name>
        <dbReference type="ChEBI" id="CHEBI:30616"/>
    </ligand>
</feature>
<dbReference type="InterPro" id="IPR000719">
    <property type="entry name" value="Prot_kinase_dom"/>
</dbReference>
<proteinExistence type="predicted"/>
<keyword evidence="4 5" id="KW-0067">ATP-binding</keyword>
<dbReference type="Proteomes" id="UP001183226">
    <property type="component" value="Unassembled WGS sequence"/>
</dbReference>
<dbReference type="RefSeq" id="WP_311544872.1">
    <property type="nucleotide sequence ID" value="NZ_JAVREK010000008.1"/>
</dbReference>
<feature type="compositionally biased region" description="Polar residues" evidence="6">
    <location>
        <begin position="290"/>
        <end position="302"/>
    </location>
</feature>
<feature type="compositionally biased region" description="Basic and acidic residues" evidence="6">
    <location>
        <begin position="303"/>
        <end position="313"/>
    </location>
</feature>
<evidence type="ECO:0000256" key="4">
    <source>
        <dbReference type="ARBA" id="ARBA00022840"/>
    </source>
</evidence>
<dbReference type="Gene3D" id="3.30.200.20">
    <property type="entry name" value="Phosphorylase Kinase, domain 1"/>
    <property type="match status" value="1"/>
</dbReference>
<dbReference type="Gene3D" id="1.10.510.10">
    <property type="entry name" value="Transferase(Phosphotransferase) domain 1"/>
    <property type="match status" value="1"/>
</dbReference>
<keyword evidence="10" id="KW-1185">Reference proteome</keyword>
<evidence type="ECO:0000256" key="7">
    <source>
        <dbReference type="SAM" id="Phobius"/>
    </source>
</evidence>
<reference evidence="10" key="1">
    <citation type="submission" date="2023-07" db="EMBL/GenBank/DDBJ databases">
        <title>30 novel species of actinomycetes from the DSMZ collection.</title>
        <authorList>
            <person name="Nouioui I."/>
        </authorList>
    </citation>
    <scope>NUCLEOTIDE SEQUENCE [LARGE SCALE GENOMIC DNA]</scope>
    <source>
        <strain evidence="10">DSM 45055</strain>
    </source>
</reference>
<keyword evidence="2 5" id="KW-0547">Nucleotide-binding</keyword>
<feature type="region of interest" description="Disordered" evidence="6">
    <location>
        <begin position="470"/>
        <end position="489"/>
    </location>
</feature>
<evidence type="ECO:0000256" key="5">
    <source>
        <dbReference type="PROSITE-ProRule" id="PRU10141"/>
    </source>
</evidence>
<feature type="compositionally biased region" description="Polar residues" evidence="6">
    <location>
        <begin position="417"/>
        <end position="426"/>
    </location>
</feature>
<dbReference type="CDD" id="cd14014">
    <property type="entry name" value="STKc_PknB_like"/>
    <property type="match status" value="1"/>
</dbReference>
<feature type="transmembrane region" description="Helical" evidence="7">
    <location>
        <begin position="641"/>
        <end position="662"/>
    </location>
</feature>
<dbReference type="EMBL" id="JAVREK010000008">
    <property type="protein sequence ID" value="MDT0302387.1"/>
    <property type="molecule type" value="Genomic_DNA"/>
</dbReference>
<dbReference type="GO" id="GO:0016301">
    <property type="term" value="F:kinase activity"/>
    <property type="evidence" value="ECO:0007669"/>
    <property type="project" value="UniProtKB-KW"/>
</dbReference>
<name>A0ABU2KSX8_9ACTN</name>
<feature type="compositionally biased region" description="Low complexity" evidence="6">
    <location>
        <begin position="317"/>
        <end position="356"/>
    </location>
</feature>
<dbReference type="Pfam" id="PF00069">
    <property type="entry name" value="Pkinase"/>
    <property type="match status" value="1"/>
</dbReference>
<dbReference type="PROSITE" id="PS00107">
    <property type="entry name" value="PROTEIN_KINASE_ATP"/>
    <property type="match status" value="1"/>
</dbReference>
<evidence type="ECO:0000313" key="9">
    <source>
        <dbReference type="EMBL" id="MDT0302387.1"/>
    </source>
</evidence>
<evidence type="ECO:0000313" key="10">
    <source>
        <dbReference type="Proteomes" id="UP001183226"/>
    </source>
</evidence>
<evidence type="ECO:0000256" key="1">
    <source>
        <dbReference type="ARBA" id="ARBA00022679"/>
    </source>
</evidence>
<keyword evidence="3 9" id="KW-0418">Kinase</keyword>
<evidence type="ECO:0000256" key="2">
    <source>
        <dbReference type="ARBA" id="ARBA00022741"/>
    </source>
</evidence>
<feature type="transmembrane region" description="Helical" evidence="7">
    <location>
        <begin position="603"/>
        <end position="620"/>
    </location>
</feature>
<sequence>MAMSAGFPEGEELPERVGPYRIRRRIGQGGMGVVYQAIDPREDRLVAIKVLRSEVAGDHIARARLAREVATMRRVHSANVAEVIDADTDAELPWVVTEYIPGPTLDSTVTDHGPLRGRALSRFVTGLARAIGDIHAADVIHRDLKPGNVIISNGEPIVIDFGIAHAVDGAKLTQTGTFVGTPSYLSPEVIEGTDLGPATDIHAWGATVAFASTGTAPYGSGSFEVIFFRILNGEISLDGMPSQLQPLVQAAVSRDMSARPTAAGIVAQAGRLNLDLPLSEDVASYMSSGMTGKHTVQASTHEPSADRGGRPDGGDWGAAAAAGAGAGAAAAGAPAAGGWTSAPESGAAGSTMGAGADQTRVGGADQTRVGGADQTYAAGAGGADQTRVGGDPDDARSPQQTGRLGTYEADDSAAAGPSTQYFNSTLRPEDFRDILTPVDERPVARRSDRGETEERGGYFDRFRRSGGDRLGDYIDTSDEDDSESGYDRGHGDRPLPWLLLIPALAFLAGLCLTVPVLGLIVGLLTASVLGALDTVKSEHARRLQTRGPRNSDNAVIVLSMPWALLRTLGRNLLYGLGYLLAGIVVGIVITLLTSDGTNTPNFVGSYAFALVVVLSFLGPNGRGAVHQARSAIDSVTVRSPYVYWGVIVVSVLLAMLVCSYGIGAAPSWWLMGNGPSGWALFGG</sequence>
<dbReference type="PANTHER" id="PTHR43289">
    <property type="entry name" value="MITOGEN-ACTIVATED PROTEIN KINASE KINASE KINASE 20-RELATED"/>
    <property type="match status" value="1"/>
</dbReference>
<dbReference type="InterPro" id="IPR017441">
    <property type="entry name" value="Protein_kinase_ATP_BS"/>
</dbReference>
<keyword evidence="1" id="KW-0808">Transferase</keyword>
<dbReference type="InterPro" id="IPR008271">
    <property type="entry name" value="Ser/Thr_kinase_AS"/>
</dbReference>
<feature type="transmembrane region" description="Helical" evidence="7">
    <location>
        <begin position="572"/>
        <end position="591"/>
    </location>
</feature>
<dbReference type="PROSITE" id="PS00108">
    <property type="entry name" value="PROTEIN_KINASE_ST"/>
    <property type="match status" value="1"/>
</dbReference>
<keyword evidence="7" id="KW-0812">Transmembrane</keyword>
<accession>A0ABU2KSX8</accession>
<gene>
    <name evidence="9" type="ORF">RM446_09715</name>
</gene>